<evidence type="ECO:0000313" key="4">
    <source>
        <dbReference type="Proteomes" id="UP000011666"/>
    </source>
</evidence>
<keyword evidence="2" id="KW-0812">Transmembrane</keyword>
<accession>M0QGB4</accession>
<feature type="compositionally biased region" description="Low complexity" evidence="1">
    <location>
        <begin position="505"/>
        <end position="517"/>
    </location>
</feature>
<keyword evidence="2" id="KW-1133">Transmembrane helix</keyword>
<evidence type="ECO:0000256" key="2">
    <source>
        <dbReference type="SAM" id="Phobius"/>
    </source>
</evidence>
<evidence type="ECO:0000256" key="1">
    <source>
        <dbReference type="SAM" id="MobiDB-lite"/>
    </source>
</evidence>
<name>M0QGB4_9ACTN</name>
<dbReference type="Proteomes" id="UP000011666">
    <property type="component" value="Unassembled WGS sequence"/>
</dbReference>
<feature type="transmembrane region" description="Helical" evidence="2">
    <location>
        <begin position="456"/>
        <end position="472"/>
    </location>
</feature>
<keyword evidence="2" id="KW-0472">Membrane</keyword>
<comment type="caution">
    <text evidence="3">The sequence shown here is derived from an EMBL/GenBank/DDBJ whole genome shotgun (WGS) entry which is preliminary data.</text>
</comment>
<reference evidence="3 4" key="1">
    <citation type="submission" date="2013-01" db="EMBL/GenBank/DDBJ databases">
        <title>Whole genome shotgun sequence of Gordonia soli NBRC 108243.</title>
        <authorList>
            <person name="Isaki-Nakamura S."/>
            <person name="Hosoyama A."/>
            <person name="Tsuchikane K."/>
            <person name="Ando Y."/>
            <person name="Baba S."/>
            <person name="Ohji S."/>
            <person name="Hamada M."/>
            <person name="Tamura T."/>
            <person name="Yamazoe A."/>
            <person name="Yamazaki S."/>
            <person name="Fujita N."/>
        </authorList>
    </citation>
    <scope>NUCLEOTIDE SEQUENCE [LARGE SCALE GENOMIC DNA]</scope>
    <source>
        <strain evidence="3 4">NBRC 108243</strain>
    </source>
</reference>
<feature type="transmembrane region" description="Helical" evidence="2">
    <location>
        <begin position="417"/>
        <end position="436"/>
    </location>
</feature>
<feature type="compositionally biased region" description="Polar residues" evidence="1">
    <location>
        <begin position="523"/>
        <end position="552"/>
    </location>
</feature>
<feature type="transmembrane region" description="Helical" evidence="2">
    <location>
        <begin position="219"/>
        <end position="239"/>
    </location>
</feature>
<proteinExistence type="predicted"/>
<gene>
    <name evidence="3" type="ORF">GS4_08_02550</name>
</gene>
<feature type="region of interest" description="Disordered" evidence="1">
    <location>
        <begin position="485"/>
        <end position="571"/>
    </location>
</feature>
<feature type="transmembrane region" description="Helical" evidence="2">
    <location>
        <begin position="188"/>
        <end position="207"/>
    </location>
</feature>
<organism evidence="3 4">
    <name type="scientific">Gordonia soli NBRC 108243</name>
    <dbReference type="NCBI Taxonomy" id="1223545"/>
    <lineage>
        <taxon>Bacteria</taxon>
        <taxon>Bacillati</taxon>
        <taxon>Actinomycetota</taxon>
        <taxon>Actinomycetes</taxon>
        <taxon>Mycobacteriales</taxon>
        <taxon>Gordoniaceae</taxon>
        <taxon>Gordonia</taxon>
    </lineage>
</organism>
<dbReference type="eggNOG" id="ENOG5031KT9">
    <property type="taxonomic scope" value="Bacteria"/>
</dbReference>
<sequence length="571" mass="59879">MKLTAVLTLGTIVAATIGATGSAEVLGPIRPAAATPVAESTNKSTKDEKAESVDERIERIAAERPMLKAPKANEGRDTTCVSGEFATLSVVYDSIFESVLPSLPPQLRPTAQSARIAAHRDMKRLHVSSLAVSNHPMTRGADKDDPAVLYRDSVSQWIVSQLLNIRDGRQHDAIPVGNLTVSQAVETVWLYLSVTVFAPITLASGLIPPLGSPLTGTALEALSGYVTYGSILSLVVAGGTLGLQFLYAGISAALIDQCLVQVTDEQRRSAGRPSDTVRYDIPIPAIVAETANQLALADSDTCAPIGSFSLERVLQRTSDQAIRTTSNPAAKQRIKAQTRTLMHQLRTTRVPHNLIPADPYDYTQAELAASIVGRVIPIVGGAPLGIALGLSHNKNEGADFGEMIPLADLTVTKSLTAAYYTYSFAQFLFGTVGGLLEPSLLAPLGLSSLPVTPVRLASALLSLPLTYGLIVYQNVVRSMCLREDDTSGTGLGAQKDSRDGQSVQRAGGSAAGRTSAAKPSRAVTPSSPAKPSRAATPSSAVKPNRAATSGRASTAPHRTSAAPVRIAGDGR</sequence>
<dbReference type="EMBL" id="BANX01000008">
    <property type="protein sequence ID" value="GAC67670.1"/>
    <property type="molecule type" value="Genomic_DNA"/>
</dbReference>
<evidence type="ECO:0000313" key="3">
    <source>
        <dbReference type="EMBL" id="GAC67670.1"/>
    </source>
</evidence>
<protein>
    <submittedName>
        <fullName evidence="3">Uncharacterized protein</fullName>
    </submittedName>
</protein>
<dbReference type="AlphaFoldDB" id="M0QGB4"/>
<keyword evidence="4" id="KW-1185">Reference proteome</keyword>